<dbReference type="PANTHER" id="PTHR47959:SF1">
    <property type="entry name" value="ATP-DEPENDENT RNA HELICASE DBPA"/>
    <property type="match status" value="1"/>
</dbReference>
<dbReference type="PROSITE" id="PS00039">
    <property type="entry name" value="DEAD_ATP_HELICASE"/>
    <property type="match status" value="1"/>
</dbReference>
<feature type="domain" description="Helicase ATP-binding" evidence="14">
    <location>
        <begin position="195"/>
        <end position="370"/>
    </location>
</feature>
<organism evidence="17">
    <name type="scientific">Xenopsylla cheopis</name>
    <name type="common">Oriental rat flea</name>
    <name type="synonym">Pulex cheopis</name>
    <dbReference type="NCBI Taxonomy" id="163159"/>
    <lineage>
        <taxon>Eukaryota</taxon>
        <taxon>Metazoa</taxon>
        <taxon>Ecdysozoa</taxon>
        <taxon>Arthropoda</taxon>
        <taxon>Hexapoda</taxon>
        <taxon>Insecta</taxon>
        <taxon>Pterygota</taxon>
        <taxon>Neoptera</taxon>
        <taxon>Endopterygota</taxon>
        <taxon>Siphonaptera</taxon>
        <taxon>Pulicidae</taxon>
        <taxon>Xenopsyllinae</taxon>
        <taxon>Xenopsylla</taxon>
    </lineage>
</organism>
<dbReference type="Gene3D" id="3.40.50.300">
    <property type="entry name" value="P-loop containing nucleotide triphosphate hydrolases"/>
    <property type="match status" value="2"/>
</dbReference>
<dbReference type="PROSITE" id="PS51194">
    <property type="entry name" value="HELICASE_CTER"/>
    <property type="match status" value="1"/>
</dbReference>
<dbReference type="CDD" id="cd18787">
    <property type="entry name" value="SF2_C_DEAD"/>
    <property type="match status" value="1"/>
</dbReference>
<evidence type="ECO:0000259" key="15">
    <source>
        <dbReference type="PROSITE" id="PS51194"/>
    </source>
</evidence>
<dbReference type="SMART" id="SM00490">
    <property type="entry name" value="HELICc"/>
    <property type="match status" value="1"/>
</dbReference>
<dbReference type="InterPro" id="IPR001650">
    <property type="entry name" value="Helicase_C-like"/>
</dbReference>
<feature type="compositionally biased region" description="Acidic residues" evidence="13">
    <location>
        <begin position="16"/>
        <end position="31"/>
    </location>
</feature>
<feature type="compositionally biased region" description="Basic and acidic residues" evidence="13">
    <location>
        <begin position="581"/>
        <end position="618"/>
    </location>
</feature>
<keyword evidence="4 12" id="KW-0547">Nucleotide-binding</keyword>
<dbReference type="EC" id="3.6.4.13" evidence="2"/>
<evidence type="ECO:0000256" key="9">
    <source>
        <dbReference type="ARBA" id="ARBA00043999"/>
    </source>
</evidence>
<dbReference type="PROSITE" id="PS51195">
    <property type="entry name" value="Q_MOTIF"/>
    <property type="match status" value="1"/>
</dbReference>
<feature type="domain" description="Helicase C-terminal" evidence="15">
    <location>
        <begin position="381"/>
        <end position="546"/>
    </location>
</feature>
<dbReference type="Pfam" id="PF00270">
    <property type="entry name" value="DEAD"/>
    <property type="match status" value="1"/>
</dbReference>
<evidence type="ECO:0000259" key="14">
    <source>
        <dbReference type="PROSITE" id="PS51192"/>
    </source>
</evidence>
<dbReference type="AlphaFoldDB" id="A0A6M2DNR5"/>
<evidence type="ECO:0000256" key="11">
    <source>
        <dbReference type="PROSITE-ProRule" id="PRU00552"/>
    </source>
</evidence>
<reference evidence="17" key="1">
    <citation type="submission" date="2020-03" db="EMBL/GenBank/DDBJ databases">
        <title>Transcriptomic Profiling of the Digestive Tract of the Rat Flea, Xenopsylla cheopis, Following Blood Feeding and Infection with Yersinia pestis.</title>
        <authorList>
            <person name="Bland D.M."/>
            <person name="Martens C.A."/>
            <person name="Virtaneva K."/>
            <person name="Kanakabandi K."/>
            <person name="Long D."/>
            <person name="Rosenke R."/>
            <person name="Saturday G.A."/>
            <person name="Hoyt F.H."/>
            <person name="Bruno D.P."/>
            <person name="Ribeiro J.M.C."/>
            <person name="Hinnebusch J."/>
        </authorList>
    </citation>
    <scope>NUCLEOTIDE SEQUENCE</scope>
</reference>
<evidence type="ECO:0000256" key="8">
    <source>
        <dbReference type="ARBA" id="ARBA00023242"/>
    </source>
</evidence>
<evidence type="ECO:0000256" key="3">
    <source>
        <dbReference type="ARBA" id="ARBA00022517"/>
    </source>
</evidence>
<proteinExistence type="inferred from homology"/>
<dbReference type="SUPFAM" id="SSF52540">
    <property type="entry name" value="P-loop containing nucleoside triphosphate hydrolases"/>
    <property type="match status" value="1"/>
</dbReference>
<comment type="catalytic activity">
    <reaction evidence="10">
        <text>ATP + H2O = ADP + phosphate + H(+)</text>
        <dbReference type="Rhea" id="RHEA:13065"/>
        <dbReference type="ChEBI" id="CHEBI:15377"/>
        <dbReference type="ChEBI" id="CHEBI:15378"/>
        <dbReference type="ChEBI" id="CHEBI:30616"/>
        <dbReference type="ChEBI" id="CHEBI:43474"/>
        <dbReference type="ChEBI" id="CHEBI:456216"/>
        <dbReference type="EC" id="3.6.4.13"/>
    </reaction>
</comment>
<dbReference type="PROSITE" id="PS51192">
    <property type="entry name" value="HELICASE_ATP_BIND_1"/>
    <property type="match status" value="1"/>
</dbReference>
<evidence type="ECO:0000313" key="17">
    <source>
        <dbReference type="EMBL" id="NOV47746.1"/>
    </source>
</evidence>
<dbReference type="GO" id="GO:0010468">
    <property type="term" value="P:regulation of gene expression"/>
    <property type="evidence" value="ECO:0007669"/>
    <property type="project" value="UniProtKB-ARBA"/>
</dbReference>
<evidence type="ECO:0000256" key="12">
    <source>
        <dbReference type="RuleBase" id="RU000492"/>
    </source>
</evidence>
<dbReference type="GO" id="GO:0003676">
    <property type="term" value="F:nucleic acid binding"/>
    <property type="evidence" value="ECO:0007669"/>
    <property type="project" value="InterPro"/>
</dbReference>
<protein>
    <recommendedName>
        <fullName evidence="2">RNA helicase</fullName>
        <ecNumber evidence="2">3.6.4.13</ecNumber>
    </recommendedName>
</protein>
<feature type="compositionally biased region" description="Basic and acidic residues" evidence="13">
    <location>
        <begin position="724"/>
        <end position="733"/>
    </location>
</feature>
<comment type="similarity">
    <text evidence="9">Belongs to the DEAD box helicase family. DDX27/DRS1 subfamily.</text>
</comment>
<dbReference type="GO" id="GO:0003724">
    <property type="term" value="F:RNA helicase activity"/>
    <property type="evidence" value="ECO:0007669"/>
    <property type="project" value="UniProtKB-EC"/>
</dbReference>
<dbReference type="InterPro" id="IPR014001">
    <property type="entry name" value="Helicase_ATP-bd"/>
</dbReference>
<dbReference type="InterPro" id="IPR027417">
    <property type="entry name" value="P-loop_NTPase"/>
</dbReference>
<feature type="compositionally biased region" description="Basic and acidic residues" evidence="13">
    <location>
        <begin position="626"/>
        <end position="641"/>
    </location>
</feature>
<keyword evidence="8" id="KW-0539">Nucleus</keyword>
<feature type="region of interest" description="Disordered" evidence="13">
    <location>
        <begin position="581"/>
        <end position="662"/>
    </location>
</feature>
<name>A0A6M2DNR5_XENCH</name>
<evidence type="ECO:0000256" key="4">
    <source>
        <dbReference type="ARBA" id="ARBA00022741"/>
    </source>
</evidence>
<evidence type="ECO:0000256" key="10">
    <source>
        <dbReference type="ARBA" id="ARBA00047984"/>
    </source>
</evidence>
<dbReference type="GO" id="GO:0016787">
    <property type="term" value="F:hydrolase activity"/>
    <property type="evidence" value="ECO:0007669"/>
    <property type="project" value="UniProtKB-KW"/>
</dbReference>
<dbReference type="GO" id="GO:0005730">
    <property type="term" value="C:nucleolus"/>
    <property type="evidence" value="ECO:0007669"/>
    <property type="project" value="UniProtKB-SubCell"/>
</dbReference>
<sequence length="771" mass="87530">MAINKYSDIIRTIDDDDENVQDFSEESDPEVEFQPTKQKKKKRIDFDAGFQFVSSTSEYNKDTWNDLMKYVKRKASSKTDDKIEKARKKKKVDDSEIKIEIDSEEETKDKSSDYIQLSDDELKKDNIRVKEKKNKKNKKATEDETQIELPEDYFEEAPSHDANATFYQMNLSRPVLKAIGNMKYVHPTPIQAATIPVALLGRDICGCAATGTGKTAAYMLPTVERLLYRPLDGTAITRVLVLVPTRELGVQVYQVVKQLCQFTTLECGLAVGGLDIKAQESVLRKNPDIVIATPGRLIDHLKSTPTFSLHSIEVLILDEADRMLDEYFAEQMKEIIKQCSRTRQTMLFSATMTEQVQDLASVSLTKPVKIFVDNNKDVAFNLRQEFVRIRSGREGEREPILAALICRTFHDHCMVFVQTKKQAHRLHILLGLLGIKVGELHGNLTQPQRLEALKKFKDEEIDVLVATDVAARGLDISGVKTVINFVMPATVEHYIHRVGRTARAGRSGVSVSLAGEAERKIVKEVLKSARNTVKCRIIPPEILEKYRNKLVNIEEEVEAILKEEYAERVLNRAENQANKIEKALKGDKGEKKVDRPWFQTEKERKEEKKKLSLQPKEKTKPRKTKQKDEKPAADHITDKLPGKAKKKTNAKPTAEDRARAEMDKVALVQARLAKRKNKPKKIRTCIDGFQGERATSGKKRKSNFANDLCDVSNKGAKRLRYDANVKQKQDKMAKQKFGKNKAKVNSKFNKKGNKNTSKVFGKPTAKKNKFG</sequence>
<evidence type="ECO:0000256" key="7">
    <source>
        <dbReference type="ARBA" id="ARBA00022840"/>
    </source>
</evidence>
<evidence type="ECO:0000256" key="13">
    <source>
        <dbReference type="SAM" id="MobiDB-lite"/>
    </source>
</evidence>
<comment type="subcellular location">
    <subcellularLocation>
        <location evidence="1">Nucleus</location>
        <location evidence="1">Nucleolus</location>
    </subcellularLocation>
</comment>
<dbReference type="GO" id="GO:0005829">
    <property type="term" value="C:cytosol"/>
    <property type="evidence" value="ECO:0007669"/>
    <property type="project" value="TreeGrafter"/>
</dbReference>
<dbReference type="FunFam" id="3.40.50.300:FF:000842">
    <property type="entry name" value="ATP-dependent RNA helicase DRS1"/>
    <property type="match status" value="1"/>
</dbReference>
<dbReference type="InterPro" id="IPR000629">
    <property type="entry name" value="RNA-helicase_DEAD-box_CS"/>
</dbReference>
<feature type="compositionally biased region" description="Basic and acidic residues" evidence="13">
    <location>
        <begin position="653"/>
        <end position="662"/>
    </location>
</feature>
<dbReference type="CDD" id="cd17947">
    <property type="entry name" value="DEADc_DDX27"/>
    <property type="match status" value="1"/>
</dbReference>
<dbReference type="InterPro" id="IPR014014">
    <property type="entry name" value="RNA_helicase_DEAD_Q_motif"/>
</dbReference>
<dbReference type="Pfam" id="PF00271">
    <property type="entry name" value="Helicase_C"/>
    <property type="match status" value="1"/>
</dbReference>
<accession>A0A6M2DNR5</accession>
<dbReference type="EMBL" id="GIIL01004020">
    <property type="protein sequence ID" value="NOV47746.1"/>
    <property type="molecule type" value="Transcribed_RNA"/>
</dbReference>
<dbReference type="GO" id="GO:0005524">
    <property type="term" value="F:ATP binding"/>
    <property type="evidence" value="ECO:0007669"/>
    <property type="project" value="UniProtKB-KW"/>
</dbReference>
<feature type="short sequence motif" description="Q motif" evidence="11">
    <location>
        <begin position="164"/>
        <end position="192"/>
    </location>
</feature>
<dbReference type="GO" id="GO:0006364">
    <property type="term" value="P:rRNA processing"/>
    <property type="evidence" value="ECO:0007669"/>
    <property type="project" value="UniProtKB-ARBA"/>
</dbReference>
<feature type="domain" description="DEAD-box RNA helicase Q" evidence="16">
    <location>
        <begin position="164"/>
        <end position="192"/>
    </location>
</feature>
<feature type="region of interest" description="Disordered" evidence="13">
    <location>
        <begin position="724"/>
        <end position="771"/>
    </location>
</feature>
<keyword evidence="6 12" id="KW-0347">Helicase</keyword>
<feature type="compositionally biased region" description="Basic residues" evidence="13">
    <location>
        <begin position="734"/>
        <end position="753"/>
    </location>
</feature>
<evidence type="ECO:0000256" key="2">
    <source>
        <dbReference type="ARBA" id="ARBA00012552"/>
    </source>
</evidence>
<evidence type="ECO:0000256" key="5">
    <source>
        <dbReference type="ARBA" id="ARBA00022801"/>
    </source>
</evidence>
<evidence type="ECO:0000256" key="6">
    <source>
        <dbReference type="ARBA" id="ARBA00022806"/>
    </source>
</evidence>
<evidence type="ECO:0000259" key="16">
    <source>
        <dbReference type="PROSITE" id="PS51195"/>
    </source>
</evidence>
<feature type="region of interest" description="Disordered" evidence="13">
    <location>
        <begin position="16"/>
        <end position="38"/>
    </location>
</feature>
<keyword evidence="7 12" id="KW-0067">ATP-binding</keyword>
<evidence type="ECO:0000256" key="1">
    <source>
        <dbReference type="ARBA" id="ARBA00004604"/>
    </source>
</evidence>
<dbReference type="PANTHER" id="PTHR47959">
    <property type="entry name" value="ATP-DEPENDENT RNA HELICASE RHLE-RELATED"/>
    <property type="match status" value="1"/>
</dbReference>
<dbReference type="InterPro" id="IPR011545">
    <property type="entry name" value="DEAD/DEAH_box_helicase_dom"/>
</dbReference>
<keyword evidence="3" id="KW-0690">Ribosome biogenesis</keyword>
<keyword evidence="5 12" id="KW-0378">Hydrolase</keyword>
<dbReference type="SMART" id="SM00487">
    <property type="entry name" value="DEXDc"/>
    <property type="match status" value="1"/>
</dbReference>
<dbReference type="InterPro" id="IPR050079">
    <property type="entry name" value="DEAD_box_RNA_helicase"/>
</dbReference>